<keyword evidence="11" id="KW-1185">Reference proteome</keyword>
<keyword evidence="7" id="KW-0539">Nucleus</keyword>
<dbReference type="GO" id="GO:0005634">
    <property type="term" value="C:nucleus"/>
    <property type="evidence" value="ECO:0007669"/>
    <property type="project" value="UniProtKB-SubCell"/>
</dbReference>
<sequence length="331" mass="36767">MGELEFLKNDETNPWKHLFDNLSEGFDLIEADADIDAPSSLVEKAVVQGKSSFDASQETVPSWIGELESFLMNDDDETDDCKVIDDCRICPAFLSDVLLDPSAPTDFHPSGPVRINGSSDDKILTLLSDSRENSSNSDSNVNKGMRDALEPQSIENDDDPISKKRRRQLRNRDAALRSRERRKMYVRDLEMKCRYLETECRRLGRLLQCCYAENHMLRLSLPGSGAFGAPLAKQESAVLLLESLLLGSLLWLLGITCLIPLPGLHQLTQDAVLLGSVDSQGQESVVPRGTRSKLAELWVLLSFLTSKRCRASRIKMRSCFPAAGMSSSTVA</sequence>
<comment type="caution">
    <text evidence="10">The sequence shown here is derived from an EMBL/GenBank/DDBJ whole genome shotgun (WGS) entry which is preliminary data.</text>
</comment>
<evidence type="ECO:0000313" key="10">
    <source>
        <dbReference type="EMBL" id="GMH04984.1"/>
    </source>
</evidence>
<dbReference type="Gene3D" id="1.20.5.170">
    <property type="match status" value="1"/>
</dbReference>
<dbReference type="InterPro" id="IPR004827">
    <property type="entry name" value="bZIP"/>
</dbReference>
<dbReference type="GO" id="GO:0005789">
    <property type="term" value="C:endoplasmic reticulum membrane"/>
    <property type="evidence" value="ECO:0007669"/>
    <property type="project" value="UniProtKB-SubCell"/>
</dbReference>
<evidence type="ECO:0000256" key="4">
    <source>
        <dbReference type="ARBA" id="ARBA00023015"/>
    </source>
</evidence>
<organism evidence="10 11">
    <name type="scientific">Nepenthes gracilis</name>
    <name type="common">Slender pitcher plant</name>
    <dbReference type="NCBI Taxonomy" id="150966"/>
    <lineage>
        <taxon>Eukaryota</taxon>
        <taxon>Viridiplantae</taxon>
        <taxon>Streptophyta</taxon>
        <taxon>Embryophyta</taxon>
        <taxon>Tracheophyta</taxon>
        <taxon>Spermatophyta</taxon>
        <taxon>Magnoliopsida</taxon>
        <taxon>eudicotyledons</taxon>
        <taxon>Gunneridae</taxon>
        <taxon>Pentapetalae</taxon>
        <taxon>Caryophyllales</taxon>
        <taxon>Nepenthaceae</taxon>
        <taxon>Nepenthes</taxon>
    </lineage>
</organism>
<name>A0AAD3S5T3_NEPGR</name>
<comment type="subcellular location">
    <subcellularLocation>
        <location evidence="2">Endoplasmic reticulum membrane</location>
        <topology evidence="2">Single-pass membrane protein</topology>
    </subcellularLocation>
    <subcellularLocation>
        <location evidence="1">Nucleus</location>
    </subcellularLocation>
</comment>
<reference evidence="10" key="1">
    <citation type="submission" date="2023-05" db="EMBL/GenBank/DDBJ databases">
        <title>Nepenthes gracilis genome sequencing.</title>
        <authorList>
            <person name="Fukushima K."/>
        </authorList>
    </citation>
    <scope>NUCLEOTIDE SEQUENCE</scope>
    <source>
        <strain evidence="10">SING2019-196</strain>
    </source>
</reference>
<feature type="region of interest" description="Disordered" evidence="8">
    <location>
        <begin position="128"/>
        <end position="173"/>
    </location>
</feature>
<comment type="similarity">
    <text evidence="3">Belongs to the bZIP family.</text>
</comment>
<evidence type="ECO:0000256" key="5">
    <source>
        <dbReference type="ARBA" id="ARBA00023125"/>
    </source>
</evidence>
<evidence type="ECO:0000256" key="6">
    <source>
        <dbReference type="ARBA" id="ARBA00023163"/>
    </source>
</evidence>
<gene>
    <name evidence="10" type="ORF">Nepgr_006824</name>
</gene>
<dbReference type="SMART" id="SM00338">
    <property type="entry name" value="BRLZ"/>
    <property type="match status" value="1"/>
</dbReference>
<dbReference type="InterPro" id="IPR046347">
    <property type="entry name" value="bZIP_sf"/>
</dbReference>
<feature type="domain" description="BZIP" evidence="9">
    <location>
        <begin position="161"/>
        <end position="203"/>
    </location>
</feature>
<protein>
    <recommendedName>
        <fullName evidence="9">BZIP domain-containing protein</fullName>
    </recommendedName>
</protein>
<dbReference type="EMBL" id="BSYO01000005">
    <property type="protein sequence ID" value="GMH04984.1"/>
    <property type="molecule type" value="Genomic_DNA"/>
</dbReference>
<evidence type="ECO:0000256" key="2">
    <source>
        <dbReference type="ARBA" id="ARBA00004389"/>
    </source>
</evidence>
<evidence type="ECO:0000256" key="7">
    <source>
        <dbReference type="ARBA" id="ARBA00023242"/>
    </source>
</evidence>
<dbReference type="Pfam" id="PF07716">
    <property type="entry name" value="bZIP_2"/>
    <property type="match status" value="1"/>
</dbReference>
<keyword evidence="6" id="KW-0804">Transcription</keyword>
<dbReference type="PANTHER" id="PTHR47416">
    <property type="entry name" value="BASIC-LEUCINE ZIPPER TRANSCRIPTION FACTOR F-RELATED"/>
    <property type="match status" value="1"/>
</dbReference>
<evidence type="ECO:0000259" key="9">
    <source>
        <dbReference type="PROSITE" id="PS50217"/>
    </source>
</evidence>
<accession>A0AAD3S5T3</accession>
<dbReference type="GO" id="GO:0003677">
    <property type="term" value="F:DNA binding"/>
    <property type="evidence" value="ECO:0007669"/>
    <property type="project" value="UniProtKB-KW"/>
</dbReference>
<dbReference type="PANTHER" id="PTHR47416:SF8">
    <property type="entry name" value="BASIC-LEUCINE ZIPPER TRANSCRIPTION FACTOR E-RELATED"/>
    <property type="match status" value="1"/>
</dbReference>
<proteinExistence type="inferred from homology"/>
<evidence type="ECO:0000313" key="11">
    <source>
        <dbReference type="Proteomes" id="UP001279734"/>
    </source>
</evidence>
<dbReference type="CDD" id="cd14704">
    <property type="entry name" value="bZIP_HY5-like"/>
    <property type="match status" value="1"/>
</dbReference>
<dbReference type="Proteomes" id="UP001279734">
    <property type="component" value="Unassembled WGS sequence"/>
</dbReference>
<dbReference type="AlphaFoldDB" id="A0AAD3S5T3"/>
<dbReference type="SUPFAM" id="SSF57959">
    <property type="entry name" value="Leucine zipper domain"/>
    <property type="match status" value="1"/>
</dbReference>
<evidence type="ECO:0000256" key="3">
    <source>
        <dbReference type="ARBA" id="ARBA00007163"/>
    </source>
</evidence>
<feature type="compositionally biased region" description="Low complexity" evidence="8">
    <location>
        <begin position="133"/>
        <end position="142"/>
    </location>
</feature>
<dbReference type="PROSITE" id="PS50217">
    <property type="entry name" value="BZIP"/>
    <property type="match status" value="1"/>
</dbReference>
<evidence type="ECO:0000256" key="8">
    <source>
        <dbReference type="SAM" id="MobiDB-lite"/>
    </source>
</evidence>
<keyword evidence="4" id="KW-0805">Transcription regulation</keyword>
<evidence type="ECO:0000256" key="1">
    <source>
        <dbReference type="ARBA" id="ARBA00004123"/>
    </source>
</evidence>
<dbReference type="GO" id="GO:0003700">
    <property type="term" value="F:DNA-binding transcription factor activity"/>
    <property type="evidence" value="ECO:0007669"/>
    <property type="project" value="InterPro"/>
</dbReference>
<keyword evidence="5" id="KW-0238">DNA-binding</keyword>